<dbReference type="Gene3D" id="3.40.50.150">
    <property type="entry name" value="Vaccinia Virus protein VP39"/>
    <property type="match status" value="1"/>
</dbReference>
<dbReference type="EMBL" id="SDOX01000019">
    <property type="protein sequence ID" value="TFJ84506.1"/>
    <property type="molecule type" value="Genomic_DNA"/>
</dbReference>
<organism evidence="6 7">
    <name type="scientific">Nannochloropsis salina CCMP1776</name>
    <dbReference type="NCBI Taxonomy" id="1027361"/>
    <lineage>
        <taxon>Eukaryota</taxon>
        <taxon>Sar</taxon>
        <taxon>Stramenopiles</taxon>
        <taxon>Ochrophyta</taxon>
        <taxon>Eustigmatophyceae</taxon>
        <taxon>Eustigmatales</taxon>
        <taxon>Monodopsidaceae</taxon>
        <taxon>Microchloropsis</taxon>
        <taxon>Microchloropsis salina</taxon>
    </lineage>
</organism>
<keyword evidence="3" id="KW-0808">Transferase</keyword>
<dbReference type="PANTHER" id="PTHR32183">
    <property type="match status" value="1"/>
</dbReference>
<dbReference type="GO" id="GO:0008757">
    <property type="term" value="F:S-adenosylmethionine-dependent methyltransferase activity"/>
    <property type="evidence" value="ECO:0007669"/>
    <property type="project" value="InterPro"/>
</dbReference>
<dbReference type="OrthoDB" id="276151at2759"/>
<evidence type="ECO:0000256" key="1">
    <source>
        <dbReference type="ARBA" id="ARBA00022553"/>
    </source>
</evidence>
<evidence type="ECO:0000313" key="7">
    <source>
        <dbReference type="Proteomes" id="UP000355283"/>
    </source>
</evidence>
<dbReference type="Proteomes" id="UP000355283">
    <property type="component" value="Unassembled WGS sequence"/>
</dbReference>
<gene>
    <name evidence="6" type="ORF">NSK_004491</name>
</gene>
<evidence type="ECO:0000256" key="2">
    <source>
        <dbReference type="ARBA" id="ARBA00022603"/>
    </source>
</evidence>
<keyword evidence="2" id="KW-0489">Methyltransferase</keyword>
<dbReference type="PROSITE" id="PS51585">
    <property type="entry name" value="SAM_MT_TPMT"/>
    <property type="match status" value="1"/>
</dbReference>
<dbReference type="SUPFAM" id="SSF53335">
    <property type="entry name" value="S-adenosyl-L-methionine-dependent methyltransferases"/>
    <property type="match status" value="1"/>
</dbReference>
<dbReference type="GO" id="GO:0032259">
    <property type="term" value="P:methylation"/>
    <property type="evidence" value="ECO:0007669"/>
    <property type="project" value="UniProtKB-KW"/>
</dbReference>
<sequence>MTGTGEAATQAHASKDSTGLPSGPPEQADQRHFWDTLWINEPMPRFDMRCASPCLIRYLAEGKIPLTGRALVPGCGRGYDLLALATAAGTKWSEVLGMDLSPTGVAAAQAYIKEGEADKDKKRTCRVEHSDFFEYTLSSDDEKFSFIYDYTFACAIPPHLREAWARQMRDLLVPETGVLMTLIYPICEKDGGPPYRMSLEIIRGLLEPMGFVAETLCLLPQELCHPGRDGTSGQWKATSGVGLWRLQK</sequence>
<keyword evidence="7" id="KW-1185">Reference proteome</keyword>
<dbReference type="InterPro" id="IPR008854">
    <property type="entry name" value="TPMT"/>
</dbReference>
<evidence type="ECO:0000256" key="3">
    <source>
        <dbReference type="ARBA" id="ARBA00022679"/>
    </source>
</evidence>
<protein>
    <recommendedName>
        <fullName evidence="8">Methyltransferase domain-containing protein</fullName>
    </recommendedName>
</protein>
<dbReference type="InterPro" id="IPR029063">
    <property type="entry name" value="SAM-dependent_MTases_sf"/>
</dbReference>
<evidence type="ECO:0000313" key="6">
    <source>
        <dbReference type="EMBL" id="TFJ84506.1"/>
    </source>
</evidence>
<reference evidence="6 7" key="1">
    <citation type="submission" date="2019-01" db="EMBL/GenBank/DDBJ databases">
        <title>Nuclear Genome Assembly of the Microalgal Biofuel strain Nannochloropsis salina CCMP1776.</title>
        <authorList>
            <person name="Hovde B."/>
        </authorList>
    </citation>
    <scope>NUCLEOTIDE SEQUENCE [LARGE SCALE GENOMIC DNA]</scope>
    <source>
        <strain evidence="6 7">CCMP1776</strain>
    </source>
</reference>
<evidence type="ECO:0000256" key="5">
    <source>
        <dbReference type="SAM" id="MobiDB-lite"/>
    </source>
</evidence>
<proteinExistence type="predicted"/>
<evidence type="ECO:0008006" key="8">
    <source>
        <dbReference type="Google" id="ProtNLM"/>
    </source>
</evidence>
<keyword evidence="4" id="KW-0949">S-adenosyl-L-methionine</keyword>
<dbReference type="Pfam" id="PF05724">
    <property type="entry name" value="TPMT"/>
    <property type="match status" value="1"/>
</dbReference>
<keyword evidence="1" id="KW-0597">Phosphoprotein</keyword>
<evidence type="ECO:0000256" key="4">
    <source>
        <dbReference type="ARBA" id="ARBA00022691"/>
    </source>
</evidence>
<comment type="caution">
    <text evidence="6">The sequence shown here is derived from an EMBL/GenBank/DDBJ whole genome shotgun (WGS) entry which is preliminary data.</text>
</comment>
<dbReference type="PANTHER" id="PTHR32183:SF6">
    <property type="entry name" value="CYSTEINE SULFINATE DESULFINASE_CYSTEINE DESULFURASE AND RELATED ENZYMES"/>
    <property type="match status" value="1"/>
</dbReference>
<name>A0A4D9CZN4_9STRA</name>
<feature type="region of interest" description="Disordered" evidence="5">
    <location>
        <begin position="1"/>
        <end position="27"/>
    </location>
</feature>
<accession>A0A4D9CZN4</accession>
<dbReference type="CDD" id="cd02440">
    <property type="entry name" value="AdoMet_MTases"/>
    <property type="match status" value="1"/>
</dbReference>
<dbReference type="AlphaFoldDB" id="A0A4D9CZN4"/>